<dbReference type="PROSITE" id="PS50929">
    <property type="entry name" value="ABC_TM1F"/>
    <property type="match status" value="1"/>
</dbReference>
<evidence type="ECO:0000256" key="7">
    <source>
        <dbReference type="ARBA" id="ARBA00022840"/>
    </source>
</evidence>
<dbReference type="Pfam" id="PF00005">
    <property type="entry name" value="ABC_tran"/>
    <property type="match status" value="2"/>
</dbReference>
<dbReference type="CDD" id="cd03244">
    <property type="entry name" value="ABCC_MRP_domain2"/>
    <property type="match status" value="1"/>
</dbReference>
<comment type="similarity">
    <text evidence="2">Belongs to the ABC transporter superfamily. ABCC family. Conjugate transporter (TC 3.A.1.208) subfamily.</text>
</comment>
<keyword evidence="3" id="KW-0813">Transport</keyword>
<sequence>MSEIIKSMRIVKIYCWEMAFDKKIRHTFLLLDESERENRLLSRSHSELACIEKIEPTIVKSIQTQSPKVNGSFCLKNIVFDAHPGDLICIIGPVGSGKSSLLQTLTGEIAIFDGKVRMHGSFCYVPQESWIFSSTIKTNILFGKVYDHNLFRNVVKATALDIDFVQLPNEENTLVGDQGVMLSGGQKARVNMARGLYRNADIYLLDDPLSAVDVKVAKHLFQRSIKNYLANKICILVTHQIQFLQDATKIIVLNNGEMVPIGTYTDLLDSSTSFARLLDDIHQFEQQHSIELHQQQSIISSTCSNVDEEMLTFSKNVETKQKGAVKWYVYIVYLKAGVGIIMGLFIVIILSSVQEATSIFSNWWLAKWNDDESYRYRISNNCTSIQNNNNTVVWSMSNTEWNNHRNRRFYIYCGTVVLVGMINPWSFIPALISLIGLLFVRYHFAPCSRDLRRLESITRSSIYSYLTSTIHGLKVIRSYYAENMCSMEFFSHLNDNTRANYLIYTTNRWVALRFDRVALSFIALVTILSMILRVIEYQYFPTADIAVTLAYSLSLMGLLQLTIRLSIDLETRMTSIERILDYCSLDQEPPAQVPRNRRSPSNWPSHGRIVFDNVSMSHSSDNQSLLALRHMSMTIEAGEKVGIVGRTGAGKSSLIQTLFRIGILVNGQIKIDNIDIASIGLDDVRRRISIIPQDPILFTGTLRSNLDQFNEYFDAEIWHALEQVQLKALVADKMPNGLHSIVSEGGSNLSVGQKQLVCLARAILKMSKILVIDEATANVDNVTDELIQQAIREKFKECTVLTVAHRLRTVIDSDRILVLGNGELLEFDSPKVLLSNSTSHFALLVEQAGVAEAEYLRTLANLKSTRSNHRNLDQEPLPDSKETDPLLT</sequence>
<dbReference type="EMBL" id="CAJOAX010009114">
    <property type="protein sequence ID" value="CAF4049597.1"/>
    <property type="molecule type" value="Genomic_DNA"/>
</dbReference>
<comment type="subcellular location">
    <subcellularLocation>
        <location evidence="1">Membrane</location>
        <topology evidence="1">Multi-pass membrane protein</topology>
    </subcellularLocation>
</comment>
<evidence type="ECO:0000256" key="1">
    <source>
        <dbReference type="ARBA" id="ARBA00004141"/>
    </source>
</evidence>
<organism evidence="14 15">
    <name type="scientific">Rotaria sordida</name>
    <dbReference type="NCBI Taxonomy" id="392033"/>
    <lineage>
        <taxon>Eukaryota</taxon>
        <taxon>Metazoa</taxon>
        <taxon>Spiralia</taxon>
        <taxon>Gnathifera</taxon>
        <taxon>Rotifera</taxon>
        <taxon>Eurotatoria</taxon>
        <taxon>Bdelloidea</taxon>
        <taxon>Philodinida</taxon>
        <taxon>Philodinidae</taxon>
        <taxon>Rotaria</taxon>
    </lineage>
</organism>
<dbReference type="SUPFAM" id="SSF90123">
    <property type="entry name" value="ABC transporter transmembrane region"/>
    <property type="match status" value="1"/>
</dbReference>
<name>A0A819RS99_9BILA</name>
<dbReference type="InterPro" id="IPR017871">
    <property type="entry name" value="ABC_transporter-like_CS"/>
</dbReference>
<feature type="domain" description="ABC transporter" evidence="12">
    <location>
        <begin position="609"/>
        <end position="846"/>
    </location>
</feature>
<feature type="transmembrane region" description="Helical" evidence="11">
    <location>
        <begin position="409"/>
        <end position="440"/>
    </location>
</feature>
<proteinExistence type="inferred from homology"/>
<dbReference type="PANTHER" id="PTHR24223">
    <property type="entry name" value="ATP-BINDING CASSETTE SUB-FAMILY C"/>
    <property type="match status" value="1"/>
</dbReference>
<reference evidence="14" key="1">
    <citation type="submission" date="2021-02" db="EMBL/GenBank/DDBJ databases">
        <authorList>
            <person name="Nowell W R."/>
        </authorList>
    </citation>
    <scope>NUCLEOTIDE SEQUENCE</scope>
</reference>
<dbReference type="PROSITE" id="PS50893">
    <property type="entry name" value="ABC_TRANSPORTER_2"/>
    <property type="match status" value="2"/>
</dbReference>
<dbReference type="GO" id="GO:0016887">
    <property type="term" value="F:ATP hydrolysis activity"/>
    <property type="evidence" value="ECO:0007669"/>
    <property type="project" value="InterPro"/>
</dbReference>
<evidence type="ECO:0000259" key="12">
    <source>
        <dbReference type="PROSITE" id="PS50893"/>
    </source>
</evidence>
<dbReference type="InterPro" id="IPR027417">
    <property type="entry name" value="P-loop_NTPase"/>
</dbReference>
<feature type="domain" description="ABC transporter" evidence="12">
    <location>
        <begin position="59"/>
        <end position="280"/>
    </location>
</feature>
<evidence type="ECO:0000313" key="15">
    <source>
        <dbReference type="Proteomes" id="UP000663823"/>
    </source>
</evidence>
<evidence type="ECO:0000256" key="9">
    <source>
        <dbReference type="ARBA" id="ARBA00023136"/>
    </source>
</evidence>
<dbReference type="InterPro" id="IPR003593">
    <property type="entry name" value="AAA+_ATPase"/>
</dbReference>
<dbReference type="Gene3D" id="3.40.50.300">
    <property type="entry name" value="P-loop containing nucleotide triphosphate hydrolases"/>
    <property type="match status" value="2"/>
</dbReference>
<evidence type="ECO:0000256" key="6">
    <source>
        <dbReference type="ARBA" id="ARBA00022741"/>
    </source>
</evidence>
<keyword evidence="8 11" id="KW-1133">Transmembrane helix</keyword>
<evidence type="ECO:0000256" key="4">
    <source>
        <dbReference type="ARBA" id="ARBA00022692"/>
    </source>
</evidence>
<feature type="transmembrane region" description="Helical" evidence="11">
    <location>
        <begin position="545"/>
        <end position="563"/>
    </location>
</feature>
<dbReference type="Gene3D" id="1.20.1560.10">
    <property type="entry name" value="ABC transporter type 1, transmembrane domain"/>
    <property type="match status" value="1"/>
</dbReference>
<gene>
    <name evidence="14" type="ORF">OTI717_LOCUS31571</name>
</gene>
<feature type="transmembrane region" description="Helical" evidence="11">
    <location>
        <begin position="327"/>
        <end position="353"/>
    </location>
</feature>
<evidence type="ECO:0000256" key="2">
    <source>
        <dbReference type="ARBA" id="ARBA00009726"/>
    </source>
</evidence>
<evidence type="ECO:0000259" key="13">
    <source>
        <dbReference type="PROSITE" id="PS50929"/>
    </source>
</evidence>
<protein>
    <submittedName>
        <fullName evidence="14">Uncharacterized protein</fullName>
    </submittedName>
</protein>
<dbReference type="FunFam" id="3.40.50.300:FF:000163">
    <property type="entry name" value="Multidrug resistance-associated protein member 4"/>
    <property type="match status" value="1"/>
</dbReference>
<keyword evidence="6" id="KW-0547">Nucleotide-binding</keyword>
<evidence type="ECO:0000256" key="3">
    <source>
        <dbReference type="ARBA" id="ARBA00022448"/>
    </source>
</evidence>
<dbReference type="InterPro" id="IPR050173">
    <property type="entry name" value="ABC_transporter_C-like"/>
</dbReference>
<feature type="transmembrane region" description="Helical" evidence="11">
    <location>
        <begin position="517"/>
        <end position="539"/>
    </location>
</feature>
<evidence type="ECO:0000256" key="11">
    <source>
        <dbReference type="SAM" id="Phobius"/>
    </source>
</evidence>
<dbReference type="GO" id="GO:0016020">
    <property type="term" value="C:membrane"/>
    <property type="evidence" value="ECO:0007669"/>
    <property type="project" value="UniProtKB-SubCell"/>
</dbReference>
<evidence type="ECO:0000313" key="14">
    <source>
        <dbReference type="EMBL" id="CAF4049597.1"/>
    </source>
</evidence>
<dbReference type="SMART" id="SM00382">
    <property type="entry name" value="AAA"/>
    <property type="match status" value="2"/>
</dbReference>
<dbReference type="GO" id="GO:0140359">
    <property type="term" value="F:ABC-type transporter activity"/>
    <property type="evidence" value="ECO:0007669"/>
    <property type="project" value="InterPro"/>
</dbReference>
<accession>A0A819RS99</accession>
<evidence type="ECO:0000256" key="5">
    <source>
        <dbReference type="ARBA" id="ARBA00022737"/>
    </source>
</evidence>
<feature type="compositionally biased region" description="Basic and acidic residues" evidence="10">
    <location>
        <begin position="870"/>
        <end position="888"/>
    </location>
</feature>
<dbReference type="InterPro" id="IPR003439">
    <property type="entry name" value="ABC_transporter-like_ATP-bd"/>
</dbReference>
<feature type="region of interest" description="Disordered" evidence="10">
    <location>
        <begin position="867"/>
        <end position="888"/>
    </location>
</feature>
<dbReference type="InterPro" id="IPR011527">
    <property type="entry name" value="ABC1_TM_dom"/>
</dbReference>
<dbReference type="InterPro" id="IPR036640">
    <property type="entry name" value="ABC1_TM_sf"/>
</dbReference>
<dbReference type="PANTHER" id="PTHR24223:SF456">
    <property type="entry name" value="MULTIDRUG RESISTANCE-ASSOCIATED PROTEIN LETHAL(2)03659"/>
    <property type="match status" value="1"/>
</dbReference>
<evidence type="ECO:0000256" key="10">
    <source>
        <dbReference type="SAM" id="MobiDB-lite"/>
    </source>
</evidence>
<dbReference type="AlphaFoldDB" id="A0A819RS99"/>
<dbReference type="SUPFAM" id="SSF52540">
    <property type="entry name" value="P-loop containing nucleoside triphosphate hydrolases"/>
    <property type="match status" value="2"/>
</dbReference>
<comment type="caution">
    <text evidence="14">The sequence shown here is derived from an EMBL/GenBank/DDBJ whole genome shotgun (WGS) entry which is preliminary data.</text>
</comment>
<keyword evidence="4 11" id="KW-0812">Transmembrane</keyword>
<keyword evidence="9 11" id="KW-0472">Membrane</keyword>
<dbReference type="Pfam" id="PF00664">
    <property type="entry name" value="ABC_membrane"/>
    <property type="match status" value="1"/>
</dbReference>
<dbReference type="CDD" id="cd03250">
    <property type="entry name" value="ABCC_MRP_domain1"/>
    <property type="match status" value="1"/>
</dbReference>
<dbReference type="PROSITE" id="PS00211">
    <property type="entry name" value="ABC_TRANSPORTER_1"/>
    <property type="match status" value="2"/>
</dbReference>
<dbReference type="GO" id="GO:0005524">
    <property type="term" value="F:ATP binding"/>
    <property type="evidence" value="ECO:0007669"/>
    <property type="project" value="UniProtKB-KW"/>
</dbReference>
<keyword evidence="7" id="KW-0067">ATP-binding</keyword>
<dbReference type="FunFam" id="3.40.50.300:FF:000973">
    <property type="entry name" value="Multidrug resistance-associated protein 4"/>
    <property type="match status" value="1"/>
</dbReference>
<evidence type="ECO:0000256" key="8">
    <source>
        <dbReference type="ARBA" id="ARBA00022989"/>
    </source>
</evidence>
<feature type="domain" description="ABC transmembrane type-1" evidence="13">
    <location>
        <begin position="413"/>
        <end position="571"/>
    </location>
</feature>
<keyword evidence="5" id="KW-0677">Repeat</keyword>
<dbReference type="Proteomes" id="UP000663823">
    <property type="component" value="Unassembled WGS sequence"/>
</dbReference>